<feature type="transmembrane region" description="Helical" evidence="1">
    <location>
        <begin position="95"/>
        <end position="112"/>
    </location>
</feature>
<dbReference type="EMBL" id="DPVV01000578">
    <property type="protein sequence ID" value="HCL04226.1"/>
    <property type="molecule type" value="Genomic_DNA"/>
</dbReference>
<comment type="caution">
    <text evidence="3">The sequence shown here is derived from an EMBL/GenBank/DDBJ whole genome shotgun (WGS) entry which is preliminary data.</text>
</comment>
<protein>
    <recommendedName>
        <fullName evidence="5">Lipoprotein</fullName>
    </recommendedName>
</protein>
<dbReference type="PROSITE" id="PS51257">
    <property type="entry name" value="PROKAR_LIPOPROTEIN"/>
    <property type="match status" value="1"/>
</dbReference>
<keyword evidence="1" id="KW-1133">Transmembrane helix</keyword>
<keyword evidence="1" id="KW-0812">Transmembrane</keyword>
<proteinExistence type="predicted"/>
<gene>
    <name evidence="3" type="ORF">DHW61_17770</name>
</gene>
<name>A0A3D2XB84_9FIRM</name>
<evidence type="ECO:0000313" key="4">
    <source>
        <dbReference type="Proteomes" id="UP000262969"/>
    </source>
</evidence>
<keyword evidence="2" id="KW-0732">Signal</keyword>
<feature type="chain" id="PRO_5017636973" description="Lipoprotein" evidence="2">
    <location>
        <begin position="26"/>
        <end position="122"/>
    </location>
</feature>
<sequence>MKTARLVIGIISMVLFAFVSFQSCAAGVGNALVNNGESSGSAGMLIAFCFLIAGIVGVATRNKGKGGAMTAGGFYALGGIIGLTTSSTLYGDLKVWAIVSLIFAAVFIFGALKQKTENTPNA</sequence>
<keyword evidence="1" id="KW-0472">Membrane</keyword>
<accession>A0A3D2XB84</accession>
<evidence type="ECO:0000313" key="3">
    <source>
        <dbReference type="EMBL" id="HCL04226.1"/>
    </source>
</evidence>
<dbReference type="AlphaFoldDB" id="A0A3D2XB84"/>
<feature type="transmembrane region" description="Helical" evidence="1">
    <location>
        <begin position="41"/>
        <end position="60"/>
    </location>
</feature>
<dbReference type="Proteomes" id="UP000262969">
    <property type="component" value="Unassembled WGS sequence"/>
</dbReference>
<reference evidence="3 4" key="1">
    <citation type="journal article" date="2018" name="Nat. Biotechnol.">
        <title>A standardized bacterial taxonomy based on genome phylogeny substantially revises the tree of life.</title>
        <authorList>
            <person name="Parks D.H."/>
            <person name="Chuvochina M."/>
            <person name="Waite D.W."/>
            <person name="Rinke C."/>
            <person name="Skarshewski A."/>
            <person name="Chaumeil P.A."/>
            <person name="Hugenholtz P."/>
        </authorList>
    </citation>
    <scope>NUCLEOTIDE SEQUENCE [LARGE SCALE GENOMIC DNA]</scope>
    <source>
        <strain evidence="3">UBA11728</strain>
    </source>
</reference>
<evidence type="ECO:0000256" key="2">
    <source>
        <dbReference type="SAM" id="SignalP"/>
    </source>
</evidence>
<feature type="signal peptide" evidence="2">
    <location>
        <begin position="1"/>
        <end position="25"/>
    </location>
</feature>
<evidence type="ECO:0000256" key="1">
    <source>
        <dbReference type="SAM" id="Phobius"/>
    </source>
</evidence>
<evidence type="ECO:0008006" key="5">
    <source>
        <dbReference type="Google" id="ProtNLM"/>
    </source>
</evidence>
<feature type="transmembrane region" description="Helical" evidence="1">
    <location>
        <begin position="72"/>
        <end position="89"/>
    </location>
</feature>
<organism evidence="3 4">
    <name type="scientific">Lachnoclostridium phytofermentans</name>
    <dbReference type="NCBI Taxonomy" id="66219"/>
    <lineage>
        <taxon>Bacteria</taxon>
        <taxon>Bacillati</taxon>
        <taxon>Bacillota</taxon>
        <taxon>Clostridia</taxon>
        <taxon>Lachnospirales</taxon>
        <taxon>Lachnospiraceae</taxon>
    </lineage>
</organism>